<evidence type="ECO:0000313" key="1">
    <source>
        <dbReference type="EMBL" id="RHZ89492.1"/>
    </source>
</evidence>
<dbReference type="Proteomes" id="UP000266861">
    <property type="component" value="Unassembled WGS sequence"/>
</dbReference>
<keyword evidence="2" id="KW-1185">Reference proteome</keyword>
<accession>A0A397JQ56</accession>
<reference evidence="1 2" key="1">
    <citation type="submission" date="2018-08" db="EMBL/GenBank/DDBJ databases">
        <title>Genome and evolution of the arbuscular mycorrhizal fungus Diversispora epigaea (formerly Glomus versiforme) and its bacterial endosymbionts.</title>
        <authorList>
            <person name="Sun X."/>
            <person name="Fei Z."/>
            <person name="Harrison M."/>
        </authorList>
    </citation>
    <scope>NUCLEOTIDE SEQUENCE [LARGE SCALE GENOMIC DNA]</scope>
    <source>
        <strain evidence="1 2">IT104</strain>
    </source>
</reference>
<dbReference type="EMBL" id="PQFF01000011">
    <property type="protein sequence ID" value="RHZ89492.1"/>
    <property type="molecule type" value="Genomic_DNA"/>
</dbReference>
<protein>
    <submittedName>
        <fullName evidence="1">Uncharacterized protein</fullName>
    </submittedName>
</protein>
<proteinExistence type="predicted"/>
<evidence type="ECO:0000313" key="2">
    <source>
        <dbReference type="Proteomes" id="UP000266861"/>
    </source>
</evidence>
<organism evidence="1 2">
    <name type="scientific">Diversispora epigaea</name>
    <dbReference type="NCBI Taxonomy" id="1348612"/>
    <lineage>
        <taxon>Eukaryota</taxon>
        <taxon>Fungi</taxon>
        <taxon>Fungi incertae sedis</taxon>
        <taxon>Mucoromycota</taxon>
        <taxon>Glomeromycotina</taxon>
        <taxon>Glomeromycetes</taxon>
        <taxon>Diversisporales</taxon>
        <taxon>Diversisporaceae</taxon>
        <taxon>Diversispora</taxon>
    </lineage>
</organism>
<name>A0A397JQ56_9GLOM</name>
<dbReference type="AlphaFoldDB" id="A0A397JQ56"/>
<sequence length="54" mass="5941">MSPVPGDVKDEIIGRNDADNPIKLLSSVAVSVQEEQNCRPKRTLNEDLGISMFI</sequence>
<comment type="caution">
    <text evidence="1">The sequence shown here is derived from an EMBL/GenBank/DDBJ whole genome shotgun (WGS) entry which is preliminary data.</text>
</comment>
<gene>
    <name evidence="1" type="ORF">Glove_13g69</name>
</gene>